<evidence type="ECO:0000313" key="4">
    <source>
        <dbReference type="Proteomes" id="UP001431783"/>
    </source>
</evidence>
<dbReference type="PANTHER" id="PTHR21119:SF5">
    <property type="entry name" value="C2 DOMAIN-CONTAINING PROTEIN"/>
    <property type="match status" value="1"/>
</dbReference>
<dbReference type="EMBL" id="JARQZJ010000097">
    <property type="protein sequence ID" value="KAK9885769.1"/>
    <property type="molecule type" value="Genomic_DNA"/>
</dbReference>
<keyword evidence="2" id="KW-0472">Membrane</keyword>
<keyword evidence="2" id="KW-1133">Transmembrane helix</keyword>
<feature type="non-terminal residue" evidence="3">
    <location>
        <position position="175"/>
    </location>
</feature>
<sequence>MSLDLAEVVEDLICTFEGSGDTTMDTLAMFVFGWILAALFVLWIGKFVYGKVSERWSKSEAAKATNATDVIDAKKPVTVTKSSSFKASTGAKSSGGYVPPTPPVRKRLTRASPGPELRKPTKYIPAPQCTGPDNICVLWVNDIFQWLYNDHVVVNELLDCWIRSLNEHMKKTALD</sequence>
<organism evidence="3 4">
    <name type="scientific">Henosepilachna vigintioctopunctata</name>
    <dbReference type="NCBI Taxonomy" id="420089"/>
    <lineage>
        <taxon>Eukaryota</taxon>
        <taxon>Metazoa</taxon>
        <taxon>Ecdysozoa</taxon>
        <taxon>Arthropoda</taxon>
        <taxon>Hexapoda</taxon>
        <taxon>Insecta</taxon>
        <taxon>Pterygota</taxon>
        <taxon>Neoptera</taxon>
        <taxon>Endopterygota</taxon>
        <taxon>Coleoptera</taxon>
        <taxon>Polyphaga</taxon>
        <taxon>Cucujiformia</taxon>
        <taxon>Coccinelloidea</taxon>
        <taxon>Coccinellidae</taxon>
        <taxon>Epilachninae</taxon>
        <taxon>Epilachnini</taxon>
        <taxon>Henosepilachna</taxon>
    </lineage>
</organism>
<feature type="region of interest" description="Disordered" evidence="1">
    <location>
        <begin position="86"/>
        <end position="123"/>
    </location>
</feature>
<keyword evidence="4" id="KW-1185">Reference proteome</keyword>
<dbReference type="AlphaFoldDB" id="A0AAW1URL1"/>
<reference evidence="3 4" key="1">
    <citation type="submission" date="2023-03" db="EMBL/GenBank/DDBJ databases">
        <title>Genome insight into feeding habits of ladybird beetles.</title>
        <authorList>
            <person name="Li H.-S."/>
            <person name="Huang Y.-H."/>
            <person name="Pang H."/>
        </authorList>
    </citation>
    <scope>NUCLEOTIDE SEQUENCE [LARGE SCALE GENOMIC DNA]</scope>
    <source>
        <strain evidence="3">SYSU_2023b</strain>
        <tissue evidence="3">Whole body</tissue>
    </source>
</reference>
<accession>A0AAW1URL1</accession>
<evidence type="ECO:0000256" key="2">
    <source>
        <dbReference type="SAM" id="Phobius"/>
    </source>
</evidence>
<dbReference type="PANTHER" id="PTHR21119">
    <property type="entry name" value="C2 DOMAIN-CONTAINING PROTEIN"/>
    <property type="match status" value="1"/>
</dbReference>
<comment type="caution">
    <text evidence="3">The sequence shown here is derived from an EMBL/GenBank/DDBJ whole genome shotgun (WGS) entry which is preliminary data.</text>
</comment>
<gene>
    <name evidence="3" type="ORF">WA026_013639</name>
</gene>
<evidence type="ECO:0000256" key="1">
    <source>
        <dbReference type="SAM" id="MobiDB-lite"/>
    </source>
</evidence>
<dbReference type="InterPro" id="IPR039934">
    <property type="entry name" value="C2CD2/C2CD2L"/>
</dbReference>
<feature type="transmembrane region" description="Helical" evidence="2">
    <location>
        <begin position="27"/>
        <end position="49"/>
    </location>
</feature>
<proteinExistence type="predicted"/>
<dbReference type="Proteomes" id="UP001431783">
    <property type="component" value="Unassembled WGS sequence"/>
</dbReference>
<protein>
    <submittedName>
        <fullName evidence="3">Uncharacterized protein</fullName>
    </submittedName>
</protein>
<keyword evidence="2" id="KW-0812">Transmembrane</keyword>
<evidence type="ECO:0000313" key="3">
    <source>
        <dbReference type="EMBL" id="KAK9885769.1"/>
    </source>
</evidence>
<name>A0AAW1URL1_9CUCU</name>